<feature type="compositionally biased region" description="Low complexity" evidence="1">
    <location>
        <begin position="204"/>
        <end position="216"/>
    </location>
</feature>
<feature type="compositionally biased region" description="Low complexity" evidence="1">
    <location>
        <begin position="58"/>
        <end position="69"/>
    </location>
</feature>
<feature type="compositionally biased region" description="Low complexity" evidence="1">
    <location>
        <begin position="245"/>
        <end position="257"/>
    </location>
</feature>
<keyword evidence="3" id="KW-1185">Reference proteome</keyword>
<evidence type="ECO:0000256" key="1">
    <source>
        <dbReference type="SAM" id="MobiDB-lite"/>
    </source>
</evidence>
<gene>
    <name evidence="2" type="ORF">SAMN05660642_00760</name>
</gene>
<evidence type="ECO:0000313" key="3">
    <source>
        <dbReference type="Proteomes" id="UP000198680"/>
    </source>
</evidence>
<proteinExistence type="predicted"/>
<protein>
    <submittedName>
        <fullName evidence="2">Uncharacterized protein</fullName>
    </submittedName>
</protein>
<dbReference type="EMBL" id="FNHE01000002">
    <property type="protein sequence ID" value="SDL77202.1"/>
    <property type="molecule type" value="Genomic_DNA"/>
</dbReference>
<organism evidence="2 3">
    <name type="scientific">Geodermatophilus siccatus</name>
    <dbReference type="NCBI Taxonomy" id="1137991"/>
    <lineage>
        <taxon>Bacteria</taxon>
        <taxon>Bacillati</taxon>
        <taxon>Actinomycetota</taxon>
        <taxon>Actinomycetes</taxon>
        <taxon>Geodermatophilales</taxon>
        <taxon>Geodermatophilaceae</taxon>
        <taxon>Geodermatophilus</taxon>
    </lineage>
</organism>
<feature type="compositionally biased region" description="Basic residues" evidence="1">
    <location>
        <begin position="112"/>
        <end position="121"/>
    </location>
</feature>
<feature type="compositionally biased region" description="Low complexity" evidence="1">
    <location>
        <begin position="478"/>
        <end position="488"/>
    </location>
</feature>
<feature type="compositionally biased region" description="Basic residues" evidence="1">
    <location>
        <begin position="219"/>
        <end position="231"/>
    </location>
</feature>
<evidence type="ECO:0000313" key="2">
    <source>
        <dbReference type="EMBL" id="SDL77202.1"/>
    </source>
</evidence>
<sequence length="501" mass="53704">MRGRLRTARGPAGDGRGRAAERPVGPRRGGTTSRRERAGWTCRRPTGWPASPGWPAHLAGGPSPAAARGGQRRRQRVVPQLRPDPAHQRPLLLQRHPVRDRRGAAGAGPLQRRLHQRRPRAGQRGDQRRPGDPGQAQARPVAAAQPQPGHRAPRRPGELARAGGRRPRGRAARASGRPGRRRRPGPRRRPGRGGRVAAHRRVRAAAAGARRGPAVGQLLRRRRRTPARPGRRRVEPRQPADRRGPPGVHGHHPAAAPHRVRRPAGHGPGGADERHDPAAGRARGVLARARGADHGGAVGAGALRAVLPRGGGLHRRRGEELGQGRPRAAGQRGGVGEQRRRRLHRQDRDADHRPPLGRGGPAGRPGRGRGRGAPGRLPGPQRLRRQPDLLGTGRGAPRRAVGGARGGPVLVVAAVERAAHRRRGRRAGRAGRAGPGPVRRTPHRRGDRADRAGAAGPGRRARRRSGCATAPGGRGCRRWSPSPWWRSPTSCGRTCTRPSPD</sequence>
<name>A0A1G9MSD2_9ACTN</name>
<accession>A0A1G9MSD2</accession>
<feature type="compositionally biased region" description="Low complexity" evidence="1">
    <location>
        <begin position="279"/>
        <end position="289"/>
    </location>
</feature>
<feature type="compositionally biased region" description="Basic residues" evidence="1">
    <location>
        <begin position="178"/>
        <end position="203"/>
    </location>
</feature>
<dbReference type="Proteomes" id="UP000198680">
    <property type="component" value="Unassembled WGS sequence"/>
</dbReference>
<dbReference type="AlphaFoldDB" id="A0A1G9MSD2"/>
<feature type="compositionally biased region" description="Low complexity" evidence="1">
    <location>
        <begin position="133"/>
        <end position="148"/>
    </location>
</feature>
<feature type="compositionally biased region" description="Low complexity" evidence="1">
    <location>
        <begin position="430"/>
        <end position="439"/>
    </location>
</feature>
<feature type="compositionally biased region" description="Polar residues" evidence="1">
    <location>
        <begin position="489"/>
        <end position="501"/>
    </location>
</feature>
<reference evidence="3" key="1">
    <citation type="submission" date="2016-10" db="EMBL/GenBank/DDBJ databases">
        <authorList>
            <person name="Varghese N."/>
            <person name="Submissions S."/>
        </authorList>
    </citation>
    <scope>NUCLEOTIDE SEQUENCE [LARGE SCALE GENOMIC DNA]</scope>
    <source>
        <strain evidence="3">DSM 45419</strain>
    </source>
</reference>
<dbReference type="STRING" id="1137991.SAMN05660642_00760"/>
<feature type="compositionally biased region" description="Basic residues" evidence="1">
    <location>
        <begin position="419"/>
        <end position="429"/>
    </location>
</feature>
<feature type="region of interest" description="Disordered" evidence="1">
    <location>
        <begin position="1"/>
        <end position="501"/>
    </location>
</feature>
<feature type="compositionally biased region" description="Basic and acidic residues" evidence="1">
    <location>
        <begin position="232"/>
        <end position="244"/>
    </location>
</feature>
<feature type="compositionally biased region" description="Low complexity" evidence="1">
    <location>
        <begin position="398"/>
        <end position="416"/>
    </location>
</feature>